<evidence type="ECO:0000313" key="3">
    <source>
        <dbReference type="EMBL" id="CAA0832036.1"/>
    </source>
</evidence>
<dbReference type="GO" id="GO:0009451">
    <property type="term" value="P:RNA modification"/>
    <property type="evidence" value="ECO:0007669"/>
    <property type="project" value="InterPro"/>
</dbReference>
<dbReference type="PROSITE" id="PS51375">
    <property type="entry name" value="PPR"/>
    <property type="match status" value="2"/>
</dbReference>
<accession>A0A9N7NL89</accession>
<dbReference type="NCBIfam" id="TIGR00756">
    <property type="entry name" value="PPR"/>
    <property type="match status" value="3"/>
</dbReference>
<dbReference type="GO" id="GO:0003723">
    <property type="term" value="F:RNA binding"/>
    <property type="evidence" value="ECO:0007669"/>
    <property type="project" value="InterPro"/>
</dbReference>
<reference evidence="3" key="1">
    <citation type="submission" date="2019-12" db="EMBL/GenBank/DDBJ databases">
        <authorList>
            <person name="Scholes J."/>
        </authorList>
    </citation>
    <scope>NUCLEOTIDE SEQUENCE</scope>
</reference>
<comment type="caution">
    <text evidence="3">The sequence shown here is derived from an EMBL/GenBank/DDBJ whole genome shotgun (WGS) entry which is preliminary data.</text>
</comment>
<keyword evidence="4" id="KW-1185">Reference proteome</keyword>
<dbReference type="InterPro" id="IPR046848">
    <property type="entry name" value="E_motif"/>
</dbReference>
<evidence type="ECO:0000313" key="4">
    <source>
        <dbReference type="Proteomes" id="UP001153555"/>
    </source>
</evidence>
<dbReference type="InterPro" id="IPR011990">
    <property type="entry name" value="TPR-like_helical_dom_sf"/>
</dbReference>
<dbReference type="EMBL" id="CACSLK010027833">
    <property type="protein sequence ID" value="CAA0832036.1"/>
    <property type="molecule type" value="Genomic_DNA"/>
</dbReference>
<dbReference type="Gene3D" id="1.25.40.10">
    <property type="entry name" value="Tetratricopeptide repeat domain"/>
    <property type="match status" value="2"/>
</dbReference>
<protein>
    <submittedName>
        <fullName evidence="3">Pentatricopeptide repeat-containing protein</fullName>
    </submittedName>
</protein>
<dbReference type="PANTHER" id="PTHR47926:SF490">
    <property type="entry name" value="REPEAT-LIKE SUPERFAMILY PROTEIN, PUTATIVE-RELATED"/>
    <property type="match status" value="1"/>
</dbReference>
<gene>
    <name evidence="3" type="ORF">SHERM_27343</name>
</gene>
<dbReference type="InterPro" id="IPR046960">
    <property type="entry name" value="PPR_At4g14850-like_plant"/>
</dbReference>
<dbReference type="AlphaFoldDB" id="A0A9N7NL89"/>
<keyword evidence="1" id="KW-0677">Repeat</keyword>
<dbReference type="Proteomes" id="UP001153555">
    <property type="component" value="Unassembled WGS sequence"/>
</dbReference>
<proteinExistence type="predicted"/>
<dbReference type="InterPro" id="IPR002885">
    <property type="entry name" value="PPR_rpt"/>
</dbReference>
<sequence length="365" mass="40183">MHRNSTPANHYTFPFVLKALADFKLMKEGKSVHAQVIKLGFLNDVYVGNSLLNLYAAGGDMCLCGKMFGEMPLRDVVSWTVMISGFNEAGKYDDSLITFEKMRSHGVMPNRVTAVNALAACAGRGALDMGIWVHEYVKSSRWEMDLILGTALIDMYGKCGQIENGLLVFHQMAKKNVCTWNTVIKGLALSKNGKEAMKYFLMMENEKARPDEVTLIAVLSACVHSGLVHMGQLVFSALADGKYGFSPNVKHYSCMVDLLARCGCLDEAVGLIKEMPFEPSVSIWGALLAGCRALGEFDLGEFAALKMVELEPGNFSYYVALCDLYVENGKWDDVKRVRKLMKGMGLEKDIGSSSSSLTVELKNSL</sequence>
<dbReference type="Pfam" id="PF13041">
    <property type="entry name" value="PPR_2"/>
    <property type="match status" value="2"/>
</dbReference>
<feature type="repeat" description="PPR" evidence="2">
    <location>
        <begin position="75"/>
        <end position="109"/>
    </location>
</feature>
<feature type="repeat" description="PPR" evidence="2">
    <location>
        <begin position="176"/>
        <end position="210"/>
    </location>
</feature>
<dbReference type="Pfam" id="PF20431">
    <property type="entry name" value="E_motif"/>
    <property type="match status" value="1"/>
</dbReference>
<dbReference type="OrthoDB" id="886439at2759"/>
<evidence type="ECO:0000256" key="1">
    <source>
        <dbReference type="ARBA" id="ARBA00022737"/>
    </source>
</evidence>
<dbReference type="PANTHER" id="PTHR47926">
    <property type="entry name" value="PENTATRICOPEPTIDE REPEAT-CONTAINING PROTEIN"/>
    <property type="match status" value="1"/>
</dbReference>
<name>A0A9N7NL89_STRHE</name>
<dbReference type="FunFam" id="1.25.40.10:FF:000344">
    <property type="entry name" value="Pentatricopeptide repeat-containing protein"/>
    <property type="match status" value="1"/>
</dbReference>
<evidence type="ECO:0000256" key="2">
    <source>
        <dbReference type="PROSITE-ProRule" id="PRU00708"/>
    </source>
</evidence>
<dbReference type="Pfam" id="PF01535">
    <property type="entry name" value="PPR"/>
    <property type="match status" value="1"/>
</dbReference>
<dbReference type="FunFam" id="1.25.40.10:FF:000090">
    <property type="entry name" value="Pentatricopeptide repeat-containing protein, chloroplastic"/>
    <property type="match status" value="1"/>
</dbReference>
<organism evidence="3 4">
    <name type="scientific">Striga hermonthica</name>
    <name type="common">Purple witchweed</name>
    <name type="synonym">Buchnera hermonthica</name>
    <dbReference type="NCBI Taxonomy" id="68872"/>
    <lineage>
        <taxon>Eukaryota</taxon>
        <taxon>Viridiplantae</taxon>
        <taxon>Streptophyta</taxon>
        <taxon>Embryophyta</taxon>
        <taxon>Tracheophyta</taxon>
        <taxon>Spermatophyta</taxon>
        <taxon>Magnoliopsida</taxon>
        <taxon>eudicotyledons</taxon>
        <taxon>Gunneridae</taxon>
        <taxon>Pentapetalae</taxon>
        <taxon>asterids</taxon>
        <taxon>lamiids</taxon>
        <taxon>Lamiales</taxon>
        <taxon>Orobanchaceae</taxon>
        <taxon>Buchnereae</taxon>
        <taxon>Striga</taxon>
    </lineage>
</organism>